<dbReference type="GO" id="GO:0016538">
    <property type="term" value="F:cyclin-dependent protein serine/threonine kinase regulator activity"/>
    <property type="evidence" value="ECO:0007669"/>
    <property type="project" value="InterPro"/>
</dbReference>
<dbReference type="GO" id="GO:0006357">
    <property type="term" value="P:regulation of transcription by RNA polymerase II"/>
    <property type="evidence" value="ECO:0007669"/>
    <property type="project" value="InterPro"/>
</dbReference>
<keyword evidence="4" id="KW-1185">Reference proteome</keyword>
<dbReference type="InterPro" id="IPR043198">
    <property type="entry name" value="Cyclin/Ssn8"/>
</dbReference>
<dbReference type="EMBL" id="LXTC01000002">
    <property type="protein sequence ID" value="OBA21816.1"/>
    <property type="molecule type" value="Genomic_DNA"/>
</dbReference>
<gene>
    <name evidence="3" type="ORF">METBIDRAFT_38871</name>
</gene>
<dbReference type="RefSeq" id="XP_018712312.1">
    <property type="nucleotide sequence ID" value="XM_018857061.1"/>
</dbReference>
<comment type="similarity">
    <text evidence="1">Belongs to the cyclin family.</text>
</comment>
<evidence type="ECO:0000313" key="4">
    <source>
        <dbReference type="Proteomes" id="UP000092555"/>
    </source>
</evidence>
<accession>A0A1A0HCT4</accession>
<organism evidence="3 4">
    <name type="scientific">Metschnikowia bicuspidata var. bicuspidata NRRL YB-4993</name>
    <dbReference type="NCBI Taxonomy" id="869754"/>
    <lineage>
        <taxon>Eukaryota</taxon>
        <taxon>Fungi</taxon>
        <taxon>Dikarya</taxon>
        <taxon>Ascomycota</taxon>
        <taxon>Saccharomycotina</taxon>
        <taxon>Pichiomycetes</taxon>
        <taxon>Metschnikowiaceae</taxon>
        <taxon>Metschnikowia</taxon>
    </lineage>
</organism>
<feature type="domain" description="Cyclin-like" evidence="2">
    <location>
        <begin position="45"/>
        <end position="142"/>
    </location>
</feature>
<reference evidence="3 4" key="1">
    <citation type="submission" date="2016-05" db="EMBL/GenBank/DDBJ databases">
        <title>Comparative genomics of biotechnologically important yeasts.</title>
        <authorList>
            <consortium name="DOE Joint Genome Institute"/>
            <person name="Riley R."/>
            <person name="Haridas S."/>
            <person name="Wolfe K.H."/>
            <person name="Lopes M.R."/>
            <person name="Hittinger C.T."/>
            <person name="Goker M."/>
            <person name="Salamov A."/>
            <person name="Wisecaver J."/>
            <person name="Long T.M."/>
            <person name="Aerts A.L."/>
            <person name="Barry K."/>
            <person name="Choi C."/>
            <person name="Clum A."/>
            <person name="Coughlan A.Y."/>
            <person name="Deshpande S."/>
            <person name="Douglass A.P."/>
            <person name="Hanson S.J."/>
            <person name="Klenk H.-P."/>
            <person name="LaButti K."/>
            <person name="Lapidus A."/>
            <person name="Lindquist E."/>
            <person name="Lipzen A."/>
            <person name="Meier-kolthoff J.P."/>
            <person name="Ohm R.A."/>
            <person name="Otillar R.P."/>
            <person name="Pangilinan J."/>
            <person name="Peng Y."/>
            <person name="Rokas A."/>
            <person name="Rosa C.A."/>
            <person name="Scheuner C."/>
            <person name="Sibirny A.A."/>
            <person name="Slot J.C."/>
            <person name="Stielow J.B."/>
            <person name="Sun H."/>
            <person name="Kurtzman C.P."/>
            <person name="Blackwell M."/>
            <person name="Grigoriev I.V."/>
            <person name="Jeffries T.W."/>
        </authorList>
    </citation>
    <scope>NUCLEOTIDE SEQUENCE [LARGE SCALE GENOMIC DNA]</scope>
    <source>
        <strain evidence="3 4">NRRL YB-4993</strain>
    </source>
</reference>
<name>A0A1A0HCT4_9ASCO</name>
<sequence>MAQKNPARASHNTWLFSEDAFLRRCPSRKQMTVPQDLKARELIYAFLLKMGSELKLDGRTILAATIYINRFYMRMPITTSKYFVACAAVAISCKLHDTYRPPDKIALTACILKNPGKKIDQHSSVFWQWRDQLLYREELILKLLNFELDVELPYDFIDDLLQDKDELLKEGFYVKLPEILKYTVSKVELVSALPLLVCYDTRTLFGTMLVLAVNEAQGRFEDIGPLKVPSEYLQNRLHTSAAECYKCFQYILKLKAICEDPKLPSHSNVINRIPFMDEALFFSTAGSRDGPKNPAPP</sequence>
<keyword evidence="1" id="KW-0195">Cyclin</keyword>
<evidence type="ECO:0000259" key="2">
    <source>
        <dbReference type="SMART" id="SM00385"/>
    </source>
</evidence>
<dbReference type="InterPro" id="IPR013763">
    <property type="entry name" value="Cyclin-like_dom"/>
</dbReference>
<evidence type="ECO:0000313" key="3">
    <source>
        <dbReference type="EMBL" id="OBA21816.1"/>
    </source>
</evidence>
<dbReference type="GeneID" id="30030037"/>
<dbReference type="Gene3D" id="1.10.472.10">
    <property type="entry name" value="Cyclin-like"/>
    <property type="match status" value="1"/>
</dbReference>
<dbReference type="Proteomes" id="UP000092555">
    <property type="component" value="Unassembled WGS sequence"/>
</dbReference>
<dbReference type="STRING" id="869754.A0A1A0HCT4"/>
<proteinExistence type="inferred from homology"/>
<evidence type="ECO:0000256" key="1">
    <source>
        <dbReference type="RuleBase" id="RU000383"/>
    </source>
</evidence>
<dbReference type="OrthoDB" id="25002at2759"/>
<dbReference type="SUPFAM" id="SSF47954">
    <property type="entry name" value="Cyclin-like"/>
    <property type="match status" value="1"/>
</dbReference>
<dbReference type="InterPro" id="IPR006671">
    <property type="entry name" value="Cyclin_N"/>
</dbReference>
<dbReference type="SMART" id="SM00385">
    <property type="entry name" value="CYCLIN"/>
    <property type="match status" value="1"/>
</dbReference>
<comment type="caution">
    <text evidence="3">The sequence shown here is derived from an EMBL/GenBank/DDBJ whole genome shotgun (WGS) entry which is preliminary data.</text>
</comment>
<dbReference type="InterPro" id="IPR036915">
    <property type="entry name" value="Cyclin-like_sf"/>
</dbReference>
<dbReference type="Pfam" id="PF00134">
    <property type="entry name" value="Cyclin_N"/>
    <property type="match status" value="1"/>
</dbReference>
<dbReference type="PANTHER" id="PTHR10026">
    <property type="entry name" value="CYCLIN"/>
    <property type="match status" value="1"/>
</dbReference>
<dbReference type="AlphaFoldDB" id="A0A1A0HCT4"/>
<protein>
    <submittedName>
        <fullName evidence="3">Cyclin-like protein</fullName>
    </submittedName>
</protein>